<sequence>MKFNLNLKYTRYKTMAKRIAEKELTDRNWDQEDDAEEVGTFSVASEEVLKNRAIKKAKRRAAVPECESGGAFKGFKGLVLPPGGGGGLSGFGNGTSIKTLEGLSNGSSMASVPTLALTKAAVEKKVVFGRGTVNGPTASLGADKKAADLKTNGDSQQPSSSSSHSTQGKACSASAYHRQLAALNCSVRDWIVKHVDTNPLCDLTPIFKDYERYLTSIEQMPGNSSDSSSEREAGRQPFGTVPGPAVLGPSQKAQDSPFLFHPDKAEGAAEKRTEASVEKKLTPALAAASAASFHFGRKVDSSALGPLGSGPMANFSFSPGNAGIFGKDVTQASPVSFSPKMPEGHTDATAGDSKGAEEEESEEPPKVIVTEVKEEDAFYSKKCKLFYKKDNEFKEKGVGTLHLKPAANQKTQLLVRADTNLGNILLNVLVPPNMPCSRTGKNNVLIVCVPNPPINEKSATVPVTMLIRVKTTEDADELHKILQEKKEV</sequence>
<dbReference type="Pfam" id="PF08911">
    <property type="entry name" value="NUP50"/>
    <property type="match status" value="1"/>
</dbReference>
<name>G3VVN9_SARHA</name>
<dbReference type="GeneTree" id="ENSGT00440000035348"/>
<evidence type="ECO:0000313" key="22">
    <source>
        <dbReference type="Ensembl" id="ENSSHAP00000007244.2"/>
    </source>
</evidence>
<reference evidence="22 23" key="1">
    <citation type="journal article" date="2011" name="Proc. Natl. Acad. Sci. U.S.A.">
        <title>Genetic diversity and population structure of the endangered marsupial Sarcophilus harrisii (Tasmanian devil).</title>
        <authorList>
            <person name="Miller W."/>
            <person name="Hayes V.M."/>
            <person name="Ratan A."/>
            <person name="Petersen D.C."/>
            <person name="Wittekindt N.E."/>
            <person name="Miller J."/>
            <person name="Walenz B."/>
            <person name="Knight J."/>
            <person name="Qi J."/>
            <person name="Zhao F."/>
            <person name="Wang Q."/>
            <person name="Bedoya-Reina O.C."/>
            <person name="Katiyar N."/>
            <person name="Tomsho L.P."/>
            <person name="Kasson L.M."/>
            <person name="Hardie R.A."/>
            <person name="Woodbridge P."/>
            <person name="Tindall E.A."/>
            <person name="Bertelsen M.F."/>
            <person name="Dixon D."/>
            <person name="Pyecroft S."/>
            <person name="Helgen K.M."/>
            <person name="Lesk A.M."/>
            <person name="Pringle T.H."/>
            <person name="Patterson N."/>
            <person name="Zhang Y."/>
            <person name="Kreiss A."/>
            <person name="Woods G.M."/>
            <person name="Jones M.E."/>
            <person name="Schuster S.C."/>
        </authorList>
    </citation>
    <scope>NUCLEOTIDE SEQUENCE [LARGE SCALE GENOMIC DNA]</scope>
</reference>
<proteinExistence type="predicted"/>
<evidence type="ECO:0000256" key="15">
    <source>
        <dbReference type="ARBA" id="ARBA00054952"/>
    </source>
</evidence>
<dbReference type="FunCoup" id="G3VVN9">
    <property type="interactions" value="2812"/>
</dbReference>
<dbReference type="CDD" id="cd13170">
    <property type="entry name" value="RanBD_NUP50"/>
    <property type="match status" value="1"/>
</dbReference>
<dbReference type="GO" id="GO:0006606">
    <property type="term" value="P:protein import into nucleus"/>
    <property type="evidence" value="ECO:0007669"/>
    <property type="project" value="TreeGrafter"/>
</dbReference>
<feature type="region of interest" description="Disordered" evidence="20">
    <location>
        <begin position="148"/>
        <end position="168"/>
    </location>
</feature>
<evidence type="ECO:0000256" key="13">
    <source>
        <dbReference type="ARBA" id="ARBA00023136"/>
    </source>
</evidence>
<dbReference type="eggNOG" id="KOG2724">
    <property type="taxonomic scope" value="Eukaryota"/>
</dbReference>
<evidence type="ECO:0000259" key="21">
    <source>
        <dbReference type="PROSITE" id="PS50196"/>
    </source>
</evidence>
<keyword evidence="13" id="KW-0472">Membrane</keyword>
<protein>
    <recommendedName>
        <fullName evidence="16">Nuclear pore complex protein Nup50</fullName>
    </recommendedName>
    <alternativeName>
        <fullName evidence="17">50 kDa nucleoporin</fullName>
    </alternativeName>
    <alternativeName>
        <fullName evidence="18">Nuclear pore-associated protein 60 kDa-like</fullName>
    </alternativeName>
    <alternativeName>
        <fullName evidence="19">Nucleoporin Nup50</fullName>
    </alternativeName>
</protein>
<dbReference type="SMART" id="SM00160">
    <property type="entry name" value="RanBD"/>
    <property type="match status" value="1"/>
</dbReference>
<keyword evidence="11" id="KW-0811">Translocation</keyword>
<dbReference type="STRING" id="9305.ENSSHAP00000007244"/>
<dbReference type="Gene3D" id="2.30.29.30">
    <property type="entry name" value="Pleckstrin-homology domain (PH domain)/Phosphotyrosine-binding domain (PTB)"/>
    <property type="match status" value="1"/>
</dbReference>
<keyword evidence="23" id="KW-1185">Reference proteome</keyword>
<dbReference type="Pfam" id="PF00638">
    <property type="entry name" value="Ran_BP1"/>
    <property type="match status" value="1"/>
</dbReference>
<evidence type="ECO:0000256" key="5">
    <source>
        <dbReference type="ARBA" id="ARBA00022553"/>
    </source>
</evidence>
<dbReference type="CTD" id="10762"/>
<evidence type="ECO:0000256" key="19">
    <source>
        <dbReference type="ARBA" id="ARBA00081812"/>
    </source>
</evidence>
<evidence type="ECO:0000256" key="10">
    <source>
        <dbReference type="ARBA" id="ARBA00022990"/>
    </source>
</evidence>
<keyword evidence="9" id="KW-0653">Protein transport</keyword>
<comment type="function">
    <text evidence="15">Component of the nuclear pore complex that has a direct role in nuclear protein import. Actively displaces NLSs from importin-alpha, and facilitates disassembly of the importin-alpha:beta-cargo complex and importin recycling. Interacts with regulatory proteins of cell cycle progression including CDKN1B. This interaction is required for correct intracellular transport and degradation of CDKN1B.</text>
</comment>
<feature type="region of interest" description="Disordered" evidence="20">
    <location>
        <begin position="335"/>
        <end position="365"/>
    </location>
</feature>
<evidence type="ECO:0000256" key="18">
    <source>
        <dbReference type="ARBA" id="ARBA00081490"/>
    </source>
</evidence>
<evidence type="ECO:0000256" key="11">
    <source>
        <dbReference type="ARBA" id="ARBA00023010"/>
    </source>
</evidence>
<dbReference type="OrthoDB" id="10062131at2759"/>
<dbReference type="HOGENOM" id="CLU_032593_0_0_1"/>
<keyword evidence="6" id="KW-0677">Repeat</keyword>
<evidence type="ECO:0000256" key="4">
    <source>
        <dbReference type="ARBA" id="ARBA00022499"/>
    </source>
</evidence>
<dbReference type="PROSITE" id="PS50196">
    <property type="entry name" value="RANBD1"/>
    <property type="match status" value="1"/>
</dbReference>
<evidence type="ECO:0000256" key="17">
    <source>
        <dbReference type="ARBA" id="ARBA00079821"/>
    </source>
</evidence>
<evidence type="ECO:0000256" key="7">
    <source>
        <dbReference type="ARBA" id="ARBA00022816"/>
    </source>
</evidence>
<evidence type="ECO:0000256" key="20">
    <source>
        <dbReference type="SAM" id="MobiDB-lite"/>
    </source>
</evidence>
<evidence type="ECO:0000256" key="6">
    <source>
        <dbReference type="ARBA" id="ARBA00022737"/>
    </source>
</evidence>
<evidence type="ECO:0000256" key="12">
    <source>
        <dbReference type="ARBA" id="ARBA00023132"/>
    </source>
</evidence>
<evidence type="ECO:0000313" key="23">
    <source>
        <dbReference type="Proteomes" id="UP000007648"/>
    </source>
</evidence>
<keyword evidence="7" id="KW-0509">mRNA transport</keyword>
<keyword evidence="10" id="KW-0007">Acetylation</keyword>
<evidence type="ECO:0000256" key="1">
    <source>
        <dbReference type="ARBA" id="ARBA00004567"/>
    </source>
</evidence>
<dbReference type="Proteomes" id="UP000007648">
    <property type="component" value="Unassembled WGS sequence"/>
</dbReference>
<evidence type="ECO:0000256" key="14">
    <source>
        <dbReference type="ARBA" id="ARBA00023242"/>
    </source>
</evidence>
<dbReference type="PANTHER" id="PTHR23138:SF141">
    <property type="entry name" value="NUCLEAR PORE COMPLEX PROTEIN NUP50"/>
    <property type="match status" value="1"/>
</dbReference>
<dbReference type="InterPro" id="IPR015007">
    <property type="entry name" value="NUP2/50/61"/>
</dbReference>
<dbReference type="RefSeq" id="XP_031796256.1">
    <property type="nucleotide sequence ID" value="XM_031940396.1"/>
</dbReference>
<keyword evidence="8" id="KW-0832">Ubl conjugation</keyword>
<dbReference type="AlphaFoldDB" id="G3VVN9"/>
<dbReference type="InterPro" id="IPR000156">
    <property type="entry name" value="Ran_bind_dom"/>
</dbReference>
<keyword evidence="12" id="KW-0906">Nuclear pore complex</keyword>
<dbReference type="InterPro" id="IPR045255">
    <property type="entry name" value="RanBP1-like"/>
</dbReference>
<dbReference type="Ensembl" id="ENSSHAT00000007306.2">
    <property type="protein sequence ID" value="ENSSHAP00000007244.2"/>
    <property type="gene ID" value="ENSSHAG00000006295.2"/>
</dbReference>
<dbReference type="GO" id="GO:0031965">
    <property type="term" value="C:nuclear membrane"/>
    <property type="evidence" value="ECO:0007669"/>
    <property type="project" value="UniProtKB-SubCell"/>
</dbReference>
<evidence type="ECO:0000256" key="8">
    <source>
        <dbReference type="ARBA" id="ARBA00022843"/>
    </source>
</evidence>
<feature type="compositionally biased region" description="Low complexity" evidence="20">
    <location>
        <begin position="155"/>
        <end position="167"/>
    </location>
</feature>
<keyword evidence="3" id="KW-0813">Transport</keyword>
<dbReference type="GO" id="GO:0005643">
    <property type="term" value="C:nuclear pore"/>
    <property type="evidence" value="ECO:0007669"/>
    <property type="project" value="UniProtKB-SubCell"/>
</dbReference>
<dbReference type="FunFam" id="2.30.29.30:FF:000179">
    <property type="entry name" value="Nuclear pore complex protein Nup50"/>
    <property type="match status" value="1"/>
</dbReference>
<gene>
    <name evidence="22" type="primary">NUP50</name>
</gene>
<keyword evidence="4" id="KW-1017">Isopeptide bond</keyword>
<feature type="region of interest" description="Disordered" evidence="20">
    <location>
        <begin position="219"/>
        <end position="260"/>
    </location>
</feature>
<dbReference type="GeneID" id="100923791"/>
<dbReference type="KEGG" id="shr:100923791"/>
<reference evidence="22" key="2">
    <citation type="submission" date="2025-08" db="UniProtKB">
        <authorList>
            <consortium name="Ensembl"/>
        </authorList>
    </citation>
    <scope>IDENTIFICATION</scope>
</reference>
<keyword evidence="5" id="KW-0597">Phosphoprotein</keyword>
<dbReference type="GO" id="GO:0051028">
    <property type="term" value="P:mRNA transport"/>
    <property type="evidence" value="ECO:0007669"/>
    <property type="project" value="UniProtKB-KW"/>
</dbReference>
<evidence type="ECO:0000256" key="2">
    <source>
        <dbReference type="ARBA" id="ARBA00004620"/>
    </source>
</evidence>
<dbReference type="GO" id="GO:0005654">
    <property type="term" value="C:nucleoplasm"/>
    <property type="evidence" value="ECO:0007669"/>
    <property type="project" value="Ensembl"/>
</dbReference>
<keyword evidence="14" id="KW-0539">Nucleus</keyword>
<feature type="domain" description="RanBD1" evidence="21">
    <location>
        <begin position="336"/>
        <end position="488"/>
    </location>
</feature>
<dbReference type="SUPFAM" id="SSF50729">
    <property type="entry name" value="PH domain-like"/>
    <property type="match status" value="1"/>
</dbReference>
<dbReference type="InParanoid" id="G3VVN9"/>
<evidence type="ECO:0000256" key="9">
    <source>
        <dbReference type="ARBA" id="ARBA00022927"/>
    </source>
</evidence>
<evidence type="ECO:0000256" key="16">
    <source>
        <dbReference type="ARBA" id="ARBA00069163"/>
    </source>
</evidence>
<dbReference type="InterPro" id="IPR011993">
    <property type="entry name" value="PH-like_dom_sf"/>
</dbReference>
<dbReference type="PANTHER" id="PTHR23138">
    <property type="entry name" value="RAN BINDING PROTEIN"/>
    <property type="match status" value="1"/>
</dbReference>
<evidence type="ECO:0000256" key="3">
    <source>
        <dbReference type="ARBA" id="ARBA00022448"/>
    </source>
</evidence>
<accession>G3VVN9</accession>
<reference evidence="22" key="3">
    <citation type="submission" date="2025-09" db="UniProtKB">
        <authorList>
            <consortium name="Ensembl"/>
        </authorList>
    </citation>
    <scope>IDENTIFICATION</scope>
</reference>
<organism evidence="22 23">
    <name type="scientific">Sarcophilus harrisii</name>
    <name type="common">Tasmanian devil</name>
    <name type="synonym">Sarcophilus laniarius</name>
    <dbReference type="NCBI Taxonomy" id="9305"/>
    <lineage>
        <taxon>Eukaryota</taxon>
        <taxon>Metazoa</taxon>
        <taxon>Chordata</taxon>
        <taxon>Craniata</taxon>
        <taxon>Vertebrata</taxon>
        <taxon>Euteleostomi</taxon>
        <taxon>Mammalia</taxon>
        <taxon>Metatheria</taxon>
        <taxon>Dasyuromorphia</taxon>
        <taxon>Dasyuridae</taxon>
        <taxon>Sarcophilus</taxon>
    </lineage>
</organism>
<comment type="subcellular location">
    <subcellularLocation>
        <location evidence="2">Nucleus membrane</location>
        <topology evidence="2">Peripheral membrane protein</topology>
        <orientation evidence="2">Nucleoplasmic side</orientation>
    </subcellularLocation>
    <subcellularLocation>
        <location evidence="1">Nucleus</location>
        <location evidence="1">Nuclear pore complex</location>
    </subcellularLocation>
</comment>